<evidence type="ECO:0000313" key="2">
    <source>
        <dbReference type="EMBL" id="KAL2834586.1"/>
    </source>
</evidence>
<name>A0ABR4J3G5_9EURO</name>
<dbReference type="PANTHER" id="PTHR19959:SF119">
    <property type="entry name" value="FUNGAL LIPASE-LIKE DOMAIN-CONTAINING PROTEIN"/>
    <property type="match status" value="1"/>
</dbReference>
<dbReference type="Proteomes" id="UP001610446">
    <property type="component" value="Unassembled WGS sequence"/>
</dbReference>
<dbReference type="SUPFAM" id="SSF48452">
    <property type="entry name" value="TPR-like"/>
    <property type="match status" value="3"/>
</dbReference>
<sequence length="1199" mass="133362">MSGRTDINSAGSVSDAYQSAMADSGREQHARAMEFWDRYHTLWETDDIDCAIEAAQLSVEMTSLNHEDRAARCSNLASMLADRFQQKEILGDINEAIKFASYSVAATPEGHHYRATFLYNLGVQFGMRYDHLEELSDLNQAIENAHLAIKLAADEDPNQLNYLDSLATNLARRSTLDRNEASRKDAEQSVELSKVVVDCAPDGDHESRPIFLANLGKHFLCLYDQDPEEEFLAKAIDCTTQAVLAFDTTHPMSAQCKNNLGIALERRFDLCGKREDLLAAIGYAREVLDAADDDDPKLAVYLNALSVKVSHVYDCLGHIEDLEEAISLTKRALEIAPRRHPDRADWNNNLGNLLAALFKRTGKLSYIRESVQAGTLAVNLISPKSPDHASYLTNLSNSLETHFEATGDLQLLEDALEWAEQAVNATPETDARRSTYLMGLGTKFARRHNMTADINDLEQAVKYARDALRLVPENHREYPLYLTNLAFALRIQYQRLNDITIAEEAVNHSRKAISMTEQDHQDYAAWLLNLSHIWSARYDYGGENSALDEAIRLQSKALKMSNGGHIDYEVSMGNLAASLSKRFIRDKINGDLERSIDLTGRVLELLLEDHPNWPGCAQNMAIALIRRYERKGDTSDRDSALRYLVHVGRIPQTAPMDRIIAVRAAIRILHSMKEWHRANELAAEALKLLPLVCGRFLGFQDQQYVLSQLSGFAADASSLALKNGDIAEAIVRLEIGRGLMLSYMFDSRHHLSDLRASHPELADKYETLLGKASRNIEPRDGPVRQMLLKKRREALKEFETLVHTIRSETPHNRFLLGPTIEELQEASQPGPIILVNVTDISSDAMIIVGKDIKHVELPSLFEKAAPPAFEKEAKIYRQLSRGEYSRDIQSEEEARLGSKSAHLEWLWKHVVKLILNALGYVAQSTDSVPPRVWWIGTGIASTFPFHAAGASITDSTQNALGYMIPSYAHSIKALLYARSKVLRPERHPKHGLSLLVVTMPRTPAQADLPGAEIEANAIKQACEEVYKVEILSHPSAEQVLGRLAAVDIVHFACHAHADSADPSMSHLMFRKPGDHGFEVDRLSLGDMAGVVVQGQAQIAFLSACSTAQVKAQKLADEGLHLANTFQACGFRHVIGALWAADDGASSLAAETFYTHLVKNGGDAEFTGAVSSSLRRALLQVRSEYPESPEIWAPFIHYGL</sequence>
<dbReference type="EMBL" id="JBFXLU010000221">
    <property type="protein sequence ID" value="KAL2834586.1"/>
    <property type="molecule type" value="Genomic_DNA"/>
</dbReference>
<protein>
    <submittedName>
        <fullName evidence="2">CHAT domain-containing protein</fullName>
    </submittedName>
</protein>
<dbReference type="InterPro" id="IPR024983">
    <property type="entry name" value="CHAT_dom"/>
</dbReference>
<feature type="domain" description="CHAT" evidence="1">
    <location>
        <begin position="903"/>
        <end position="1198"/>
    </location>
</feature>
<comment type="caution">
    <text evidence="2">The sequence shown here is derived from an EMBL/GenBank/DDBJ whole genome shotgun (WGS) entry which is preliminary data.</text>
</comment>
<reference evidence="2 3" key="1">
    <citation type="submission" date="2024-07" db="EMBL/GenBank/DDBJ databases">
        <title>Section-level genome sequencing and comparative genomics of Aspergillus sections Usti and Cavernicolus.</title>
        <authorList>
            <consortium name="Lawrence Berkeley National Laboratory"/>
            <person name="Nybo J.L."/>
            <person name="Vesth T.C."/>
            <person name="Theobald S."/>
            <person name="Frisvad J.C."/>
            <person name="Larsen T.O."/>
            <person name="Kjaerboelling I."/>
            <person name="Rothschild-Mancinelli K."/>
            <person name="Lyhne E.K."/>
            <person name="Kogle M.E."/>
            <person name="Barry K."/>
            <person name="Clum A."/>
            <person name="Na H."/>
            <person name="Ledsgaard L."/>
            <person name="Lin J."/>
            <person name="Lipzen A."/>
            <person name="Kuo A."/>
            <person name="Riley R."/>
            <person name="Mondo S."/>
            <person name="Labutti K."/>
            <person name="Haridas S."/>
            <person name="Pangalinan J."/>
            <person name="Salamov A.A."/>
            <person name="Simmons B.A."/>
            <person name="Magnuson J.K."/>
            <person name="Chen J."/>
            <person name="Drula E."/>
            <person name="Henrissat B."/>
            <person name="Wiebenga A."/>
            <person name="Lubbers R.J."/>
            <person name="Gomes A.C."/>
            <person name="Makela M.R."/>
            <person name="Stajich J."/>
            <person name="Grigoriev I.V."/>
            <person name="Mortensen U.H."/>
            <person name="De Vries R.P."/>
            <person name="Baker S.E."/>
            <person name="Andersen M.R."/>
        </authorList>
    </citation>
    <scope>NUCLEOTIDE SEQUENCE [LARGE SCALE GENOMIC DNA]</scope>
    <source>
        <strain evidence="2 3">CBS 123904</strain>
    </source>
</reference>
<dbReference type="PANTHER" id="PTHR19959">
    <property type="entry name" value="KINESIN LIGHT CHAIN"/>
    <property type="match status" value="1"/>
</dbReference>
<dbReference type="Gene3D" id="1.25.40.10">
    <property type="entry name" value="Tetratricopeptide repeat domain"/>
    <property type="match status" value="3"/>
</dbReference>
<dbReference type="InterPro" id="IPR011990">
    <property type="entry name" value="TPR-like_helical_dom_sf"/>
</dbReference>
<proteinExistence type="predicted"/>
<keyword evidence="3" id="KW-1185">Reference proteome</keyword>
<organism evidence="2 3">
    <name type="scientific">Aspergillus pseudoustus</name>
    <dbReference type="NCBI Taxonomy" id="1810923"/>
    <lineage>
        <taxon>Eukaryota</taxon>
        <taxon>Fungi</taxon>
        <taxon>Dikarya</taxon>
        <taxon>Ascomycota</taxon>
        <taxon>Pezizomycotina</taxon>
        <taxon>Eurotiomycetes</taxon>
        <taxon>Eurotiomycetidae</taxon>
        <taxon>Eurotiales</taxon>
        <taxon>Aspergillaceae</taxon>
        <taxon>Aspergillus</taxon>
        <taxon>Aspergillus subgen. Nidulantes</taxon>
    </lineage>
</organism>
<dbReference type="Pfam" id="PF12770">
    <property type="entry name" value="CHAT"/>
    <property type="match status" value="1"/>
</dbReference>
<gene>
    <name evidence="2" type="ORF">BJY01DRAFT_253032</name>
</gene>
<evidence type="ECO:0000259" key="1">
    <source>
        <dbReference type="Pfam" id="PF12770"/>
    </source>
</evidence>
<evidence type="ECO:0000313" key="3">
    <source>
        <dbReference type="Proteomes" id="UP001610446"/>
    </source>
</evidence>
<accession>A0ABR4J3G5</accession>